<feature type="chain" id="PRO_5045980284" evidence="2">
    <location>
        <begin position="19"/>
        <end position="200"/>
    </location>
</feature>
<evidence type="ECO:0000256" key="1">
    <source>
        <dbReference type="SAM" id="MobiDB-lite"/>
    </source>
</evidence>
<keyword evidence="4" id="KW-1185">Reference proteome</keyword>
<dbReference type="RefSeq" id="WP_152289211.1">
    <property type="nucleotide sequence ID" value="NZ_VTPV01000002.1"/>
</dbReference>
<name>A0A5N4BUL6_9FLAO</name>
<gene>
    <name evidence="3" type="ORF">F8D52_05505</name>
</gene>
<dbReference type="EMBL" id="VTPV01000002">
    <property type="protein sequence ID" value="KAB1232091.1"/>
    <property type="molecule type" value="Genomic_DNA"/>
</dbReference>
<reference evidence="3 4" key="1">
    <citation type="journal article" date="2019" name="Stand. Genomic Sci.">
        <title>Draft Whole-Genome Sequence of a Novel Chryseobacterium viscerum Strain Isolated from Fresh Water at Dripping Springs, New Mexico.</title>
        <authorList>
            <person name="Kyndt J.A."/>
            <person name="Moore T.C."/>
        </authorList>
    </citation>
    <scope>NUCLEOTIDE SEQUENCE [LARGE SCALE GENOMIC DNA]</scope>
    <source>
        <strain evidence="3 4">DPS</strain>
    </source>
</reference>
<protein>
    <submittedName>
        <fullName evidence="3">Uncharacterized protein</fullName>
    </submittedName>
</protein>
<keyword evidence="2" id="KW-0732">Signal</keyword>
<dbReference type="Proteomes" id="UP000326384">
    <property type="component" value="Unassembled WGS sequence"/>
</dbReference>
<feature type="signal peptide" evidence="2">
    <location>
        <begin position="1"/>
        <end position="18"/>
    </location>
</feature>
<evidence type="ECO:0000256" key="2">
    <source>
        <dbReference type="SAM" id="SignalP"/>
    </source>
</evidence>
<comment type="caution">
    <text evidence="3">The sequence shown here is derived from an EMBL/GenBank/DDBJ whole genome shotgun (WGS) entry which is preliminary data.</text>
</comment>
<feature type="region of interest" description="Disordered" evidence="1">
    <location>
        <begin position="181"/>
        <end position="200"/>
    </location>
</feature>
<evidence type="ECO:0000313" key="3">
    <source>
        <dbReference type="EMBL" id="KAB1232091.1"/>
    </source>
</evidence>
<sequence length="200" mass="22066">MNKLLLILSFLVTGSLMNAQFFSDPTLQQTALQLDNAKTDSDYDTVFKTFSEAKTSEKWKANYYAAVSMYLKTQYLLKYTTNRPMTESNEAAGKFAAQALASEKNNGEINTLLGLINTQKIRITAAAEPQKTLKTAVAYMSKAATQLKDNPRLTFLKAEIAELSNNKLEAVKLHQKAANELNAANPSSTSPSWGKQVISQ</sequence>
<organism evidence="3 4">
    <name type="scientific">Chryseobacterium viscerum</name>
    <dbReference type="NCBI Taxonomy" id="1037377"/>
    <lineage>
        <taxon>Bacteria</taxon>
        <taxon>Pseudomonadati</taxon>
        <taxon>Bacteroidota</taxon>
        <taxon>Flavobacteriia</taxon>
        <taxon>Flavobacteriales</taxon>
        <taxon>Weeksellaceae</taxon>
        <taxon>Chryseobacterium group</taxon>
        <taxon>Chryseobacterium</taxon>
    </lineage>
</organism>
<accession>A0A5N4BUL6</accession>
<feature type="compositionally biased region" description="Polar residues" evidence="1">
    <location>
        <begin position="182"/>
        <end position="200"/>
    </location>
</feature>
<proteinExistence type="predicted"/>
<evidence type="ECO:0000313" key="4">
    <source>
        <dbReference type="Proteomes" id="UP000326384"/>
    </source>
</evidence>